<protein>
    <recommendedName>
        <fullName evidence="4">GH16 domain-containing protein</fullName>
    </recommendedName>
</protein>
<keyword evidence="1" id="KW-0732">Signal</keyword>
<evidence type="ECO:0008006" key="4">
    <source>
        <dbReference type="Google" id="ProtNLM"/>
    </source>
</evidence>
<dbReference type="SUPFAM" id="SSF49899">
    <property type="entry name" value="Concanavalin A-like lectins/glucanases"/>
    <property type="match status" value="1"/>
</dbReference>
<name>A0A4V2FRV5_9BURK</name>
<dbReference type="Gene3D" id="2.60.120.200">
    <property type="match status" value="1"/>
</dbReference>
<proteinExistence type="predicted"/>
<feature type="signal peptide" evidence="1">
    <location>
        <begin position="1"/>
        <end position="18"/>
    </location>
</feature>
<dbReference type="EMBL" id="SHKP01000010">
    <property type="protein sequence ID" value="RZT91899.1"/>
    <property type="molecule type" value="Genomic_DNA"/>
</dbReference>
<dbReference type="AlphaFoldDB" id="A0A4V2FRV5"/>
<organism evidence="2 3">
    <name type="scientific">Rivibacter subsaxonicus</name>
    <dbReference type="NCBI Taxonomy" id="457575"/>
    <lineage>
        <taxon>Bacteria</taxon>
        <taxon>Pseudomonadati</taxon>
        <taxon>Pseudomonadota</taxon>
        <taxon>Betaproteobacteria</taxon>
        <taxon>Burkholderiales</taxon>
        <taxon>Rivibacter</taxon>
    </lineage>
</organism>
<keyword evidence="3" id="KW-1185">Reference proteome</keyword>
<dbReference type="OrthoDB" id="3404894at2"/>
<dbReference type="CDD" id="cd00413">
    <property type="entry name" value="Glyco_hydrolase_16"/>
    <property type="match status" value="1"/>
</dbReference>
<evidence type="ECO:0000256" key="1">
    <source>
        <dbReference type="SAM" id="SignalP"/>
    </source>
</evidence>
<accession>A0A4V2FRV5</accession>
<dbReference type="RefSeq" id="WP_130434702.1">
    <property type="nucleotide sequence ID" value="NZ_SHKP01000010.1"/>
</dbReference>
<reference evidence="2 3" key="1">
    <citation type="submission" date="2019-02" db="EMBL/GenBank/DDBJ databases">
        <title>Genomic Encyclopedia of Type Strains, Phase IV (KMG-IV): sequencing the most valuable type-strain genomes for metagenomic binning, comparative biology and taxonomic classification.</title>
        <authorList>
            <person name="Goeker M."/>
        </authorList>
    </citation>
    <scope>NUCLEOTIDE SEQUENCE [LARGE SCALE GENOMIC DNA]</scope>
    <source>
        <strain evidence="2 3">DSM 19570</strain>
    </source>
</reference>
<evidence type="ECO:0000313" key="2">
    <source>
        <dbReference type="EMBL" id="RZT91899.1"/>
    </source>
</evidence>
<dbReference type="InterPro" id="IPR013320">
    <property type="entry name" value="ConA-like_dom_sf"/>
</dbReference>
<feature type="chain" id="PRO_5020500284" description="GH16 domain-containing protein" evidence="1">
    <location>
        <begin position="19"/>
        <end position="302"/>
    </location>
</feature>
<gene>
    <name evidence="2" type="ORF">EV670_3571</name>
</gene>
<evidence type="ECO:0000313" key="3">
    <source>
        <dbReference type="Proteomes" id="UP000293671"/>
    </source>
</evidence>
<sequence length="302" mass="33018">MRIAVLALTLALASAAQAAAPAAPAIFFDDFGDADTATLAAGGWTLRAAAGHPGVPGARWAPELISLVDDPARPGNRLLRMEARTDGTPQGTAQTQLCQARKFLRGTYAARIRFNDRPQSGIDGDPVIQTFYAVAPLKHDFDPNFSEVDFEYLPNGGWGSPDTRLYAISWQTVQIEPWQAFNASHEERRALDGWHVLMAQVAQDHVRVFLDGRELARHAGRNVPVQPMAISFNLWFSPGGLLPASAEPRVWRQDVDWVFHARDAMLSPAQVEAAVQARRRAGHARVDTVPAAEPALPSRCDF</sequence>
<comment type="caution">
    <text evidence="2">The sequence shown here is derived from an EMBL/GenBank/DDBJ whole genome shotgun (WGS) entry which is preliminary data.</text>
</comment>
<dbReference type="Proteomes" id="UP000293671">
    <property type="component" value="Unassembled WGS sequence"/>
</dbReference>